<dbReference type="SUPFAM" id="SSF51569">
    <property type="entry name" value="Aldolase"/>
    <property type="match status" value="1"/>
</dbReference>
<feature type="non-terminal residue" evidence="3">
    <location>
        <position position="1"/>
    </location>
</feature>
<dbReference type="Pfam" id="PF22617">
    <property type="entry name" value="HCS_D2"/>
    <property type="match status" value="1"/>
</dbReference>
<keyword evidence="1" id="KW-0808">Transferase</keyword>
<dbReference type="Gene3D" id="3.20.20.70">
    <property type="entry name" value="Aldolase class I"/>
    <property type="match status" value="1"/>
</dbReference>
<dbReference type="InterPro" id="IPR054691">
    <property type="entry name" value="LeuA/HCS_post-cat"/>
</dbReference>
<gene>
    <name evidence="3" type="ORF">S03H2_19656</name>
</gene>
<evidence type="ECO:0000313" key="3">
    <source>
        <dbReference type="EMBL" id="GAH31903.1"/>
    </source>
</evidence>
<reference evidence="3" key="1">
    <citation type="journal article" date="2014" name="Front. Microbiol.">
        <title>High frequency of phylogenetically diverse reductive dehalogenase-homologous genes in deep subseafloor sedimentary metagenomes.</title>
        <authorList>
            <person name="Kawai M."/>
            <person name="Futagami T."/>
            <person name="Toyoda A."/>
            <person name="Takaki Y."/>
            <person name="Nishi S."/>
            <person name="Hori S."/>
            <person name="Arai W."/>
            <person name="Tsubouchi T."/>
            <person name="Morono Y."/>
            <person name="Uchiyama I."/>
            <person name="Ito T."/>
            <person name="Fujiyama A."/>
            <person name="Inagaki F."/>
            <person name="Takami H."/>
        </authorList>
    </citation>
    <scope>NUCLEOTIDE SEQUENCE</scope>
    <source>
        <strain evidence="3">Expedition CK06-06</strain>
    </source>
</reference>
<proteinExistence type="predicted"/>
<comment type="caution">
    <text evidence="3">The sequence shown here is derived from an EMBL/GenBank/DDBJ whole genome shotgun (WGS) entry which is preliminary data.</text>
</comment>
<dbReference type="InterPro" id="IPR000891">
    <property type="entry name" value="PYR_CT"/>
</dbReference>
<dbReference type="Gene3D" id="3.30.70.920">
    <property type="match status" value="1"/>
</dbReference>
<dbReference type="Pfam" id="PF00682">
    <property type="entry name" value="HMGL-like"/>
    <property type="match status" value="1"/>
</dbReference>
<dbReference type="Pfam" id="PF01037">
    <property type="entry name" value="AsnC_trans_reg"/>
    <property type="match status" value="1"/>
</dbReference>
<name>X1GFV1_9ZZZZ</name>
<dbReference type="Gene3D" id="4.10.430.20">
    <property type="match status" value="1"/>
</dbReference>
<evidence type="ECO:0000256" key="1">
    <source>
        <dbReference type="ARBA" id="ARBA00022679"/>
    </source>
</evidence>
<dbReference type="GO" id="GO:0016740">
    <property type="term" value="F:transferase activity"/>
    <property type="evidence" value="ECO:0007669"/>
    <property type="project" value="UniProtKB-KW"/>
</dbReference>
<sequence length="279" mass="31202">AKDHGLKVNWVSEDCTRAKLDHIFNVFNTAIDTGADRIIIGDTVGILTPYSTKFLVNQIMENVIRKNKKKADIGIHCHDDFGLATCNTIVGVFEGCIYPHTCVNGYGERAGNAALEEVVLILERNGIDTGIKMDKLMELSEITEKYFSQPLALNKAIVGRYAFSHESGLHIAGILAHPLSYEPINPKIIGRRRKFYLGKGTVKIEPDFKRIKEICAALSKIEEVTDIWRLSGDCGIFLKVEIDSIEKFNPLIETKISQIDGISIKETCFITQEIKSKFL</sequence>
<dbReference type="InterPro" id="IPR013785">
    <property type="entry name" value="Aldolase_TIM"/>
</dbReference>
<accession>X1GFV1</accession>
<dbReference type="PANTHER" id="PTHR42880">
    <property type="entry name" value="HOMOCITRATE SYNTHASE"/>
    <property type="match status" value="1"/>
</dbReference>
<dbReference type="EMBL" id="BARU01010287">
    <property type="protein sequence ID" value="GAH31903.1"/>
    <property type="molecule type" value="Genomic_DNA"/>
</dbReference>
<dbReference type="InterPro" id="IPR019887">
    <property type="entry name" value="Tscrpt_reg_AsnC/Lrp_C"/>
</dbReference>
<protein>
    <recommendedName>
        <fullName evidence="2">Pyruvate carboxyltransferase domain-containing protein</fullName>
    </recommendedName>
</protein>
<dbReference type="InterPro" id="IPR011008">
    <property type="entry name" value="Dimeric_a/b-barrel"/>
</dbReference>
<dbReference type="PANTHER" id="PTHR42880:SF2">
    <property type="entry name" value="(R)-CITRAMALATE SYNTHASE CIMA"/>
    <property type="match status" value="1"/>
</dbReference>
<dbReference type="PROSITE" id="PS50991">
    <property type="entry name" value="PYR_CT"/>
    <property type="match status" value="1"/>
</dbReference>
<feature type="domain" description="Pyruvate carboxyltransferase" evidence="2">
    <location>
        <begin position="1"/>
        <end position="137"/>
    </location>
</feature>
<organism evidence="3">
    <name type="scientific">marine sediment metagenome</name>
    <dbReference type="NCBI Taxonomy" id="412755"/>
    <lineage>
        <taxon>unclassified sequences</taxon>
        <taxon>metagenomes</taxon>
        <taxon>ecological metagenomes</taxon>
    </lineage>
</organism>
<evidence type="ECO:0000259" key="2">
    <source>
        <dbReference type="PROSITE" id="PS50991"/>
    </source>
</evidence>
<dbReference type="SUPFAM" id="SSF54909">
    <property type="entry name" value="Dimeric alpha+beta barrel"/>
    <property type="match status" value="1"/>
</dbReference>
<dbReference type="AlphaFoldDB" id="X1GFV1"/>